<keyword evidence="9" id="KW-1185">Reference proteome</keyword>
<dbReference type="EMBL" id="OZ035844">
    <property type="protein sequence ID" value="CAL1598146.1"/>
    <property type="molecule type" value="Genomic_DNA"/>
</dbReference>
<evidence type="ECO:0000256" key="4">
    <source>
        <dbReference type="ARBA" id="ARBA00016380"/>
    </source>
</evidence>
<dbReference type="Pfam" id="PF13092">
    <property type="entry name" value="CENP-L"/>
    <property type="match status" value="1"/>
</dbReference>
<evidence type="ECO:0000313" key="9">
    <source>
        <dbReference type="Proteomes" id="UP001497482"/>
    </source>
</evidence>
<evidence type="ECO:0000256" key="5">
    <source>
        <dbReference type="ARBA" id="ARBA00022454"/>
    </source>
</evidence>
<organism evidence="8 9">
    <name type="scientific">Knipowitschia caucasica</name>
    <name type="common">Caucasian dwarf goby</name>
    <name type="synonym">Pomatoschistus caucasicus</name>
    <dbReference type="NCBI Taxonomy" id="637954"/>
    <lineage>
        <taxon>Eukaryota</taxon>
        <taxon>Metazoa</taxon>
        <taxon>Chordata</taxon>
        <taxon>Craniata</taxon>
        <taxon>Vertebrata</taxon>
        <taxon>Euteleostomi</taxon>
        <taxon>Actinopterygii</taxon>
        <taxon>Neopterygii</taxon>
        <taxon>Teleostei</taxon>
        <taxon>Neoteleostei</taxon>
        <taxon>Acanthomorphata</taxon>
        <taxon>Gobiaria</taxon>
        <taxon>Gobiiformes</taxon>
        <taxon>Gobioidei</taxon>
        <taxon>Gobiidae</taxon>
        <taxon>Gobiinae</taxon>
        <taxon>Knipowitschia</taxon>
    </lineage>
</organism>
<reference evidence="8 9" key="1">
    <citation type="submission" date="2024-04" db="EMBL/GenBank/DDBJ databases">
        <authorList>
            <person name="Waldvogel A.-M."/>
            <person name="Schoenle A."/>
        </authorList>
    </citation>
    <scope>NUCLEOTIDE SEQUENCE [LARGE SCALE GENOMIC DNA]</scope>
</reference>
<protein>
    <recommendedName>
        <fullName evidence="4">Centromere protein L</fullName>
    </recommendedName>
</protein>
<name>A0AAV2L9L0_KNICA</name>
<comment type="subcellular location">
    <subcellularLocation>
        <location evidence="2">Chromosome</location>
        <location evidence="2">Centromere</location>
    </subcellularLocation>
    <subcellularLocation>
        <location evidence="1">Nucleus</location>
    </subcellularLocation>
</comment>
<proteinExistence type="inferred from homology"/>
<dbReference type="AlphaFoldDB" id="A0AAV2L9L0"/>
<gene>
    <name evidence="8" type="ORF">KC01_LOCUS26574</name>
</gene>
<evidence type="ECO:0000256" key="6">
    <source>
        <dbReference type="ARBA" id="ARBA00023242"/>
    </source>
</evidence>
<accession>A0AAV2L9L0</accession>
<evidence type="ECO:0000256" key="7">
    <source>
        <dbReference type="ARBA" id="ARBA00023328"/>
    </source>
</evidence>
<dbReference type="PANTHER" id="PTHR31740:SF2">
    <property type="entry name" value="CENTROMERE PROTEIN L"/>
    <property type="match status" value="1"/>
</dbReference>
<evidence type="ECO:0000256" key="3">
    <source>
        <dbReference type="ARBA" id="ARBA00011060"/>
    </source>
</evidence>
<dbReference type="InterPro" id="IPR025204">
    <property type="entry name" value="CENP-L"/>
</dbReference>
<dbReference type="GO" id="GO:0005634">
    <property type="term" value="C:nucleus"/>
    <property type="evidence" value="ECO:0007669"/>
    <property type="project" value="UniProtKB-SubCell"/>
</dbReference>
<keyword evidence="5" id="KW-0158">Chromosome</keyword>
<evidence type="ECO:0000256" key="1">
    <source>
        <dbReference type="ARBA" id="ARBA00004123"/>
    </source>
</evidence>
<keyword evidence="6" id="KW-0539">Nucleus</keyword>
<comment type="similarity">
    <text evidence="3">Belongs to the CENP-L/IML3 family.</text>
</comment>
<evidence type="ECO:0000256" key="2">
    <source>
        <dbReference type="ARBA" id="ARBA00004584"/>
    </source>
</evidence>
<evidence type="ECO:0000313" key="8">
    <source>
        <dbReference type="EMBL" id="CAL1598146.1"/>
    </source>
</evidence>
<sequence>MEQKENRQSGERTPCSVALVQRRSKSYRQSYRSCLGATSRLFTPGHATRRLNSSRRAPRPRDIKEQLDPGVLSLLTRTEWQLSYVTPLFQFRHTRLKSYARQLSAFMAAERQQGVAVEVQGEEHTYRGRFSLLPGLVEGEGEAEAVLIQLWSRPAFSRADAAEKPVWSGWFSCVRGGDDYLRSLPPDFVGLPLFCSSGAESLTATVKAWFSRHFDCSFGALPLDQDTLQWVAALWANCHLEADLRHLTLLWEIPVSPPLKVSYAVEPLDAWTLWSGVRRAPSAVEEGVIGVGEVEEFVQELKRHFHRHFRLQLSAGNLTQVSSGLGAAKSSGRVKISSSRYLVSTLSLLTECALLKMPI</sequence>
<dbReference type="GO" id="GO:0000775">
    <property type="term" value="C:chromosome, centromeric region"/>
    <property type="evidence" value="ECO:0007669"/>
    <property type="project" value="UniProtKB-SubCell"/>
</dbReference>
<keyword evidence="7" id="KW-0137">Centromere</keyword>
<dbReference type="PANTHER" id="PTHR31740">
    <property type="entry name" value="CENTROMERE PROTEIN L"/>
    <property type="match status" value="1"/>
</dbReference>
<dbReference type="Proteomes" id="UP001497482">
    <property type="component" value="Chromosome 22"/>
</dbReference>